<proteinExistence type="predicted"/>
<dbReference type="GO" id="GO:0016747">
    <property type="term" value="F:acyltransferase activity, transferring groups other than amino-acyl groups"/>
    <property type="evidence" value="ECO:0007669"/>
    <property type="project" value="InterPro"/>
</dbReference>
<keyword evidence="4" id="KW-1185">Reference proteome</keyword>
<dbReference type="eggNOG" id="COG3274">
    <property type="taxonomic scope" value="Bacteria"/>
</dbReference>
<evidence type="ECO:0000313" key="3">
    <source>
        <dbReference type="EMBL" id="EET60493.1"/>
    </source>
</evidence>
<accession>C6LGC9</accession>
<dbReference type="EMBL" id="ACCL02000011">
    <property type="protein sequence ID" value="EET60493.1"/>
    <property type="molecule type" value="Genomic_DNA"/>
</dbReference>
<gene>
    <name evidence="3" type="ORF">BRYFOR_07689</name>
</gene>
<name>C6LGC9_9FIRM</name>
<feature type="transmembrane region" description="Helical" evidence="1">
    <location>
        <begin position="132"/>
        <end position="150"/>
    </location>
</feature>
<evidence type="ECO:0000259" key="2">
    <source>
        <dbReference type="Pfam" id="PF01757"/>
    </source>
</evidence>
<keyword evidence="1" id="KW-1133">Transmembrane helix</keyword>
<dbReference type="AlphaFoldDB" id="C6LGC9"/>
<dbReference type="InterPro" id="IPR002656">
    <property type="entry name" value="Acyl_transf_3_dom"/>
</dbReference>
<comment type="caution">
    <text evidence="3">The sequence shown here is derived from an EMBL/GenBank/DDBJ whole genome shotgun (WGS) entry which is preliminary data.</text>
</comment>
<keyword evidence="1" id="KW-0472">Membrane</keyword>
<feature type="transmembrane region" description="Helical" evidence="1">
    <location>
        <begin position="243"/>
        <end position="261"/>
    </location>
</feature>
<feature type="transmembrane region" description="Helical" evidence="1">
    <location>
        <begin position="281"/>
        <end position="299"/>
    </location>
</feature>
<feature type="domain" description="Acyltransferase 3" evidence="2">
    <location>
        <begin position="9"/>
        <end position="318"/>
    </location>
</feature>
<evidence type="ECO:0000256" key="1">
    <source>
        <dbReference type="SAM" id="Phobius"/>
    </source>
</evidence>
<organism evidence="3 4">
    <name type="scientific">Marvinbryantia formatexigens DSM 14469</name>
    <dbReference type="NCBI Taxonomy" id="478749"/>
    <lineage>
        <taxon>Bacteria</taxon>
        <taxon>Bacillati</taxon>
        <taxon>Bacillota</taxon>
        <taxon>Clostridia</taxon>
        <taxon>Lachnospirales</taxon>
        <taxon>Lachnospiraceae</taxon>
        <taxon>Marvinbryantia</taxon>
    </lineage>
</organism>
<dbReference type="PANTHER" id="PTHR36927">
    <property type="entry name" value="BLR4337 PROTEIN"/>
    <property type="match status" value="1"/>
</dbReference>
<feature type="transmembrane region" description="Helical" evidence="1">
    <location>
        <begin position="157"/>
        <end position="175"/>
    </location>
</feature>
<feature type="transmembrane region" description="Helical" evidence="1">
    <location>
        <begin position="214"/>
        <end position="237"/>
    </location>
</feature>
<keyword evidence="1" id="KW-0812">Transmembrane</keyword>
<reference evidence="3" key="1">
    <citation type="submission" date="2009-07" db="EMBL/GenBank/DDBJ databases">
        <authorList>
            <person name="Weinstock G."/>
            <person name="Sodergren E."/>
            <person name="Clifton S."/>
            <person name="Fulton L."/>
            <person name="Fulton B."/>
            <person name="Courtney L."/>
            <person name="Fronick C."/>
            <person name="Harrison M."/>
            <person name="Strong C."/>
            <person name="Farmer C."/>
            <person name="Delahaunty K."/>
            <person name="Markovic C."/>
            <person name="Hall O."/>
            <person name="Minx P."/>
            <person name="Tomlinson C."/>
            <person name="Mitreva M."/>
            <person name="Nelson J."/>
            <person name="Hou S."/>
            <person name="Wollam A."/>
            <person name="Pepin K.H."/>
            <person name="Johnson M."/>
            <person name="Bhonagiri V."/>
            <person name="Nash W.E."/>
            <person name="Warren W."/>
            <person name="Chinwalla A."/>
            <person name="Mardis E.R."/>
            <person name="Wilson R.K."/>
        </authorList>
    </citation>
    <scope>NUCLEOTIDE SEQUENCE [LARGE SCALE GENOMIC DNA]</scope>
    <source>
        <strain evidence="3">DSM 14469</strain>
    </source>
</reference>
<feature type="transmembrane region" description="Helical" evidence="1">
    <location>
        <begin position="53"/>
        <end position="71"/>
    </location>
</feature>
<evidence type="ECO:0000313" key="4">
    <source>
        <dbReference type="Proteomes" id="UP000005561"/>
    </source>
</evidence>
<sequence length="338" mass="38498">MEDRLKINDNIKTAMMLAVVLYHCCMFFTGSWFDRSTPVFSANYLSVFARYLNTFHVQTFAMASGFLFYALKKEYGKYSGNFRVDIGKRTKRLLLPYAITNIVWVLPFYIVFSGFDVKAIVYKYVFGCAPSQLWFLPMLFWLFLLAYVVFRKHRPSEVGLIASVLISIGGGYILSTIGVKNVLQIVTAVRYAMYYYFGTYLYEKEIKPSTSLTVMSVIFSVGGFALSSQLAGSNLFVLKAVNILVSSFTSFAGIFMVYGFANLIGCKEDNRIWRGLKKNSFGVYLFHQQLIYPCIMLLNGRVNPVIQVVICFMVLGFISSGITEFLRKWKATKVMFGL</sequence>
<protein>
    <recommendedName>
        <fullName evidence="2">Acyltransferase 3 domain-containing protein</fullName>
    </recommendedName>
</protein>
<dbReference type="OrthoDB" id="6623990at2"/>
<feature type="transmembrane region" description="Helical" evidence="1">
    <location>
        <begin position="305"/>
        <end position="326"/>
    </location>
</feature>
<dbReference type="STRING" id="168384.SAMN05660368_03130"/>
<dbReference type="RefSeq" id="WP_006862474.1">
    <property type="nucleotide sequence ID" value="NZ_ACCL02000011.1"/>
</dbReference>
<feature type="transmembrane region" description="Helical" evidence="1">
    <location>
        <begin position="14"/>
        <end position="33"/>
    </location>
</feature>
<dbReference type="InterPro" id="IPR050623">
    <property type="entry name" value="Glucan_succinyl_AcylTrfase"/>
</dbReference>
<dbReference type="Pfam" id="PF01757">
    <property type="entry name" value="Acyl_transf_3"/>
    <property type="match status" value="1"/>
</dbReference>
<feature type="transmembrane region" description="Helical" evidence="1">
    <location>
        <begin position="181"/>
        <end position="202"/>
    </location>
</feature>
<dbReference type="Proteomes" id="UP000005561">
    <property type="component" value="Unassembled WGS sequence"/>
</dbReference>
<feature type="transmembrane region" description="Helical" evidence="1">
    <location>
        <begin position="92"/>
        <end position="112"/>
    </location>
</feature>